<accession>A0A4Y8M4S5</accession>
<proteinExistence type="predicted"/>
<keyword evidence="1" id="KW-0812">Transmembrane</keyword>
<dbReference type="RefSeq" id="WP_135150547.1">
    <property type="nucleotide sequence ID" value="NZ_SOMN01000002.1"/>
</dbReference>
<dbReference type="Proteomes" id="UP000297900">
    <property type="component" value="Unassembled WGS sequence"/>
</dbReference>
<keyword evidence="3" id="KW-1185">Reference proteome</keyword>
<sequence>MSKHEAMMDGDRPVWYGELSHPPFRTFRDEELNAVMERVRSGKSARNALRIKWGIAALCFVVLLAGVAVLDRTSSLHLFTKSSSPATQSGKWSTYAEMESTFSFPSDWEVVRTSNDRLEFISDRGSVGSLTVIQYGLAYSRTFESHYPPNSKIIETVPDQAKSEQERKDHNIGLIGPQATHMRFQLYTTEGEPGFIEDHYYFMQALVTYDFAFRSDWVDQQTADVIAESFVYTGKLPSNPCESKNVTCDYDK</sequence>
<dbReference type="EMBL" id="SOMN01000002">
    <property type="protein sequence ID" value="TFE30666.1"/>
    <property type="molecule type" value="Genomic_DNA"/>
</dbReference>
<evidence type="ECO:0000313" key="3">
    <source>
        <dbReference type="Proteomes" id="UP000297900"/>
    </source>
</evidence>
<dbReference type="AlphaFoldDB" id="A0A4Y8M4S5"/>
<evidence type="ECO:0000256" key="1">
    <source>
        <dbReference type="SAM" id="Phobius"/>
    </source>
</evidence>
<feature type="transmembrane region" description="Helical" evidence="1">
    <location>
        <begin position="53"/>
        <end position="70"/>
    </location>
</feature>
<organism evidence="2 3">
    <name type="scientific">Cohnella luojiensis</name>
    <dbReference type="NCBI Taxonomy" id="652876"/>
    <lineage>
        <taxon>Bacteria</taxon>
        <taxon>Bacillati</taxon>
        <taxon>Bacillota</taxon>
        <taxon>Bacilli</taxon>
        <taxon>Bacillales</taxon>
        <taxon>Paenibacillaceae</taxon>
        <taxon>Cohnella</taxon>
    </lineage>
</organism>
<protein>
    <submittedName>
        <fullName evidence="2">Uncharacterized protein</fullName>
    </submittedName>
</protein>
<keyword evidence="1" id="KW-1133">Transmembrane helix</keyword>
<comment type="caution">
    <text evidence="2">The sequence shown here is derived from an EMBL/GenBank/DDBJ whole genome shotgun (WGS) entry which is preliminary data.</text>
</comment>
<keyword evidence="1" id="KW-0472">Membrane</keyword>
<reference evidence="2 3" key="1">
    <citation type="submission" date="2019-03" db="EMBL/GenBank/DDBJ databases">
        <title>Cohnella endophytica sp. nov., a novel endophytic bacterium isolated from bark of Sonneratia apetala.</title>
        <authorList>
            <person name="Tuo L."/>
        </authorList>
    </citation>
    <scope>NUCLEOTIDE SEQUENCE [LARGE SCALE GENOMIC DNA]</scope>
    <source>
        <strain evidence="2 3">CCTCC AB 208254</strain>
    </source>
</reference>
<evidence type="ECO:0000313" key="2">
    <source>
        <dbReference type="EMBL" id="TFE30666.1"/>
    </source>
</evidence>
<name>A0A4Y8M4S5_9BACL</name>
<gene>
    <name evidence="2" type="ORF">E2980_02460</name>
</gene>